<feature type="region of interest" description="Disordered" evidence="1">
    <location>
        <begin position="526"/>
        <end position="549"/>
    </location>
</feature>
<feature type="domain" description="Protein UNC80 central region" evidence="2">
    <location>
        <begin position="969"/>
        <end position="1081"/>
    </location>
</feature>
<keyword evidence="5" id="KW-1185">Reference proteome</keyword>
<feature type="compositionally biased region" description="Polar residues" evidence="1">
    <location>
        <begin position="22"/>
        <end position="32"/>
    </location>
</feature>
<feature type="region of interest" description="Disordered" evidence="1">
    <location>
        <begin position="139"/>
        <end position="168"/>
    </location>
</feature>
<organism evidence="4 5">
    <name type="scientific">Hypholoma sublateritium (strain FD-334 SS-4)</name>
    <dbReference type="NCBI Taxonomy" id="945553"/>
    <lineage>
        <taxon>Eukaryota</taxon>
        <taxon>Fungi</taxon>
        <taxon>Dikarya</taxon>
        <taxon>Basidiomycota</taxon>
        <taxon>Agaricomycotina</taxon>
        <taxon>Agaricomycetes</taxon>
        <taxon>Agaricomycetidae</taxon>
        <taxon>Agaricales</taxon>
        <taxon>Agaricineae</taxon>
        <taxon>Strophariaceae</taxon>
        <taxon>Hypholoma</taxon>
    </lineage>
</organism>
<evidence type="ECO:0000256" key="1">
    <source>
        <dbReference type="SAM" id="MobiDB-lite"/>
    </source>
</evidence>
<feature type="compositionally biased region" description="Low complexity" evidence="1">
    <location>
        <begin position="75"/>
        <end position="85"/>
    </location>
</feature>
<feature type="region of interest" description="Disordered" evidence="1">
    <location>
        <begin position="1"/>
        <end position="86"/>
    </location>
</feature>
<evidence type="ECO:0000313" key="5">
    <source>
        <dbReference type="Proteomes" id="UP000054270"/>
    </source>
</evidence>
<reference evidence="5" key="1">
    <citation type="submission" date="2014-04" db="EMBL/GenBank/DDBJ databases">
        <title>Evolutionary Origins and Diversification of the Mycorrhizal Mutualists.</title>
        <authorList>
            <consortium name="DOE Joint Genome Institute"/>
            <consortium name="Mycorrhizal Genomics Consortium"/>
            <person name="Kohler A."/>
            <person name="Kuo A."/>
            <person name="Nagy L.G."/>
            <person name="Floudas D."/>
            <person name="Copeland A."/>
            <person name="Barry K.W."/>
            <person name="Cichocki N."/>
            <person name="Veneault-Fourrey C."/>
            <person name="LaButti K."/>
            <person name="Lindquist E.A."/>
            <person name="Lipzen A."/>
            <person name="Lundell T."/>
            <person name="Morin E."/>
            <person name="Murat C."/>
            <person name="Riley R."/>
            <person name="Ohm R."/>
            <person name="Sun H."/>
            <person name="Tunlid A."/>
            <person name="Henrissat B."/>
            <person name="Grigoriev I.V."/>
            <person name="Hibbett D.S."/>
            <person name="Martin F."/>
        </authorList>
    </citation>
    <scope>NUCLEOTIDE SEQUENCE [LARGE SCALE GENOMIC DNA]</scope>
    <source>
        <strain evidence="5">FD-334 SS-4</strain>
    </source>
</reference>
<feature type="compositionally biased region" description="Polar residues" evidence="1">
    <location>
        <begin position="2085"/>
        <end position="2102"/>
    </location>
</feature>
<feature type="compositionally biased region" description="Basic and acidic residues" evidence="1">
    <location>
        <begin position="1757"/>
        <end position="1769"/>
    </location>
</feature>
<dbReference type="PANTHER" id="PTHR31781:SF1">
    <property type="entry name" value="PROTEIN UNC-80 HOMOLOG"/>
    <property type="match status" value="1"/>
</dbReference>
<dbReference type="Pfam" id="PF19424">
    <property type="entry name" value="UNC80"/>
    <property type="match status" value="1"/>
</dbReference>
<dbReference type="PANTHER" id="PTHR31781">
    <property type="entry name" value="UNC80"/>
    <property type="match status" value="1"/>
</dbReference>
<dbReference type="GO" id="GO:0034703">
    <property type="term" value="C:cation channel complex"/>
    <property type="evidence" value="ECO:0007669"/>
    <property type="project" value="TreeGrafter"/>
</dbReference>
<dbReference type="OMA" id="YAMTACQ"/>
<accession>A0A0D2PAN4</accession>
<evidence type="ECO:0000313" key="4">
    <source>
        <dbReference type="EMBL" id="KJA25636.1"/>
    </source>
</evidence>
<dbReference type="OrthoDB" id="5584001at2759"/>
<feature type="compositionally biased region" description="Pro residues" evidence="1">
    <location>
        <begin position="526"/>
        <end position="535"/>
    </location>
</feature>
<dbReference type="Proteomes" id="UP000054270">
    <property type="component" value="Unassembled WGS sequence"/>
</dbReference>
<protein>
    <submittedName>
        <fullName evidence="4">Uncharacterized protein</fullName>
    </submittedName>
</protein>
<dbReference type="GO" id="GO:0055080">
    <property type="term" value="P:monoatomic cation homeostasis"/>
    <property type="evidence" value="ECO:0007669"/>
    <property type="project" value="TreeGrafter"/>
</dbReference>
<dbReference type="Pfam" id="PF20262">
    <property type="entry name" value="UNC80_C"/>
    <property type="match status" value="1"/>
</dbReference>
<feature type="domain" description="Protein UNC80 C-terminal" evidence="3">
    <location>
        <begin position="1460"/>
        <end position="1603"/>
    </location>
</feature>
<dbReference type="STRING" id="945553.A0A0D2PAN4"/>
<dbReference type="GO" id="GO:0005261">
    <property type="term" value="F:monoatomic cation channel activity"/>
    <property type="evidence" value="ECO:0007669"/>
    <property type="project" value="TreeGrafter"/>
</dbReference>
<gene>
    <name evidence="4" type="ORF">HYPSUDRAFT_37674</name>
</gene>
<sequence>MPTDDQQQRRGPRSRRLFSFDSAKSSISTRNSSADHEPLPQVGRPLNPFDLSDVQEADDEHDHTIHAPQAKRSSTEPTPSTTPLTQVDFDMTHARTRLEPVRPIAIAPVPLRALSTDTAQVTPSPTRARWENLRQHVLPAVSRPGTPPQRPPSAQSSVRAGTPKPSRFARFRHVVEQVKESTDDTRRFGEELRRACVLARDGEQLRQTKEPAGIRGDYLRRPQSVSATSLLSAGGGSPSLRVLHQTLLRHAGEAPQARTTTLPHEPQVLSTLLCPFLGATRYPYMRVDEEQVTAVDAFELLANSWAAGAEAATVARALWCTRAAASLAPGGTRTRILGVLWRLVVPGERGRILLTPQGFHSLASGLLLLLAALYRSSGAPASARPVPYPQSPSFTTSAGYTLKPANFAQPPHPDIGLVQELIPQFMDASLGEVEDDRIEEVYATEFNVTDRRYPDNVRAALFAEALVATIENAPGTGEWLLCFALERYWPHYAPDRWSTLQAAIAVRRAHSFCRASGSLLVPLGAPPASPLPSPGQPRRLPSSSSADSSADFFGAGPAGAALPSAIVTVLESRVIPEAAALDRGAELDALLISGTRKAVAGTVLALLCVGGTAGMNDVFGSDAGQGLQGAVSWARTRVCAWYDAGGSSPWKAALEAALLQTITDGWEKCTCVLSALLTHLPQKTVAALFSTLAPPLNDQLIEQPPLHPSPQVSEFLTTLARSLPLVFFKPLFVCAASDRDTAVALHLCTMLTHARHVADYWVRDAEMVCVALLGGARGGAPHGDARIGQLVLLVELVGAVRVLRRRKETIPASAGGEGGLGDVVRFAGALETRVWAMIEVQERAAPLAPALRMLLCMLFRELRLLTRSLKPAAWLARTLQWFHTYIEDEYIGDLEQDVDRAVKRIQDLYLTAQAGVQERHKRHTTMLAATVHIMTPTVSTDGASQVDLAAEFAQRRPIIESLAKGYMGKALKLFVTMSGLVTAEDALVLAPVLWQHCLLDNVDASLTASACFMLMQCTEKAPMDVRTMIELDLQSSDDTTRLEAVRKVGVLTNWRFQITTQNFVADRTHRPFKLARPPLPFIATDIGSPLYVPSADPQEARDSDDVPLELRRRLAELGWTDEDGVIIDPRNELIKTPFSILPVAQWDRQEVGTTDAVGGPTSPLGSPQHARNMRAQREYSQQASEDAQGLLRRSSSAGGVASGVRRRAVFVPPLTLVFPRLCTLVADPNFAVAAAARTTLLDLMRNDPALLTRPALDLLAGEGHDVPRAVTTLAALLHVRRALPPPTAHNIFNNLAGLLKLLARAETKPGALANFGLIMPILACLAPQVSALSMREIRRAKIDHFVVPTGSLWFAPTAPKGIMFPRGPDDVDNVDPFETPTARLVSITFVRVAQNMFFLAMLKRSALDVQVVRKNMSTLALPALEAGGPPRVLELPDFAPRHARSVARSEEVEVLSLMVARSSVLLIAQIFRSMPRHLSDRAELAVLVDGLNRALVLHGDDINIVSHVLIALMVASTRFRRLFTSGSGYTLFMPALIKVYTETTVHKGIRNAIEYAVNRFYALHKESFLYQTINVAGQMTMLPNIDAPWFSKGVFDLIVSLRRGVQVTAADIAGIYNANRAEEREALMLHTADEKPQAFLASIKRVESDTGRHMSFMLPEEYENNRLDIPDLVRLFWTVIAHDLSIARAEHFLRLLLFLTPHLYNAAQRAQTLLTEGITALGQILNKAFAKAKHNENTLKPAASAEDATFVGSSPETAERSKDRDRLPSDPKTLRIDYLRLILAYGTAGGKMSPDITRHAFDVVKSLVKDAEEADLEILSRFLDDFVKTVLLREGHASPKAVVALMRELSSLLQMHISLLDFTGVLETVLKLSEMALYASDSSFCQVVVEQICTVGLAACNDAASKNQALTLRYRPILISLVAESILFKGTDIISVLENGAPTYQYLSAVVLPLTLSMKTEAQVLSSGLMNEDHRFTLAAAWVRILSYAMTACQNSRRDADGTRQLGRLAGSFTRAKSGGKERQDAFYRSHLPTLMTALQVIKVIVIRGAADISSLPRLGIWERLAEFFRLMLAEGSADFALKNEPNSATTTPTGSPRNSNQFDMSASSSSLFVTSPDPSRPGSPFSHTERMLAHRRPRIIDYSLWSVLEFACAYRSPLRMQLKVLTMEKVVALDQALLQQQWGRGGASPMLASPSSRRLSTSLFSKARQRASGFGPSPDSSPRIMPASSSLMPSPSLLDIPGRLDVPSRRPGYQLSPVTPPPRAGALPKIVHLGPVSPLAPSPGASPLIGGVRVSRMGSGDSEGAASAPAAKATRIRSLKLVQETYRRVRGVQAYMGYELLLPLPGVGAARDGDEDAGLQTWTRAQALHAIVGETRDLLEEFEESFAVDEESVFVEMDTTMPSEVNSPV</sequence>
<feature type="region of interest" description="Disordered" evidence="1">
    <location>
        <begin position="1153"/>
        <end position="1195"/>
    </location>
</feature>
<evidence type="ECO:0000259" key="3">
    <source>
        <dbReference type="Pfam" id="PF20262"/>
    </source>
</evidence>
<dbReference type="InterPro" id="IPR045852">
    <property type="entry name" value="UNC80_central"/>
</dbReference>
<dbReference type="EMBL" id="KN817531">
    <property type="protein sequence ID" value="KJA25636.1"/>
    <property type="molecule type" value="Genomic_DNA"/>
</dbReference>
<name>A0A0D2PAN4_HYPSF</name>
<feature type="region of interest" description="Disordered" evidence="1">
    <location>
        <begin position="2083"/>
        <end position="2102"/>
    </location>
</feature>
<dbReference type="InterPro" id="IPR046460">
    <property type="entry name" value="UNC80_C"/>
</dbReference>
<feature type="region of interest" description="Disordered" evidence="1">
    <location>
        <begin position="1743"/>
        <end position="1769"/>
    </location>
</feature>
<evidence type="ECO:0000259" key="2">
    <source>
        <dbReference type="Pfam" id="PF19424"/>
    </source>
</evidence>
<proteinExistence type="predicted"/>